<evidence type="ECO:0000256" key="5">
    <source>
        <dbReference type="ARBA" id="ARBA00023237"/>
    </source>
</evidence>
<keyword evidence="3" id="KW-0732">Signal</keyword>
<dbReference type="AlphaFoldDB" id="A0A6S6SL62"/>
<evidence type="ECO:0000256" key="2">
    <source>
        <dbReference type="ARBA" id="ARBA00022692"/>
    </source>
</evidence>
<dbReference type="GO" id="GO:0019867">
    <property type="term" value="C:outer membrane"/>
    <property type="evidence" value="ECO:0007669"/>
    <property type="project" value="InterPro"/>
</dbReference>
<reference evidence="7" key="1">
    <citation type="submission" date="2020-01" db="EMBL/GenBank/DDBJ databases">
        <authorList>
            <person name="Meier V. D."/>
            <person name="Meier V D."/>
        </authorList>
    </citation>
    <scope>NUCLEOTIDE SEQUENCE</scope>
    <source>
        <strain evidence="7">HLG_WM_MAG_02</strain>
    </source>
</reference>
<evidence type="ECO:0000313" key="7">
    <source>
        <dbReference type="EMBL" id="CAA6806939.1"/>
    </source>
</evidence>
<dbReference type="InterPro" id="IPR000184">
    <property type="entry name" value="Bac_surfAg_D15"/>
</dbReference>
<accession>A0A6S6SL62</accession>
<feature type="domain" description="Bacterial surface antigen (D15)" evidence="6">
    <location>
        <begin position="313"/>
        <end position="597"/>
    </location>
</feature>
<dbReference type="Pfam" id="PF01103">
    <property type="entry name" value="Omp85"/>
    <property type="match status" value="1"/>
</dbReference>
<proteinExistence type="predicted"/>
<sequence length="597" mass="68559">WWGGNFKTCLSINLNINFLLANYAIIQVMKKQLIFIFFLTFYLNAQMSDETLTKIEFTGDIDFLAGDFDRSTLLKICHIEYPPIYKIWKDNPVFKETEVVDFVKNLENYSHSLGYYKAKISSKIEGDSIYLNIEKREPIKTTSMNLDDEFRSFNLLKVGERFKTMDFTKTKDKIRDHLSSTGYPQHKLQAKAYVDLDAYRVDVNFSIEKGLKYYFGSTELNNSSKVDKLLIEEQIVYTEGELFNVLKLEESYDNIYRLGVFDKIRIEPDFNGTDKVSPIEITLEEGKTKEFASNFGYDTEDGFRGGLAYTDHNFFGNLRQLKLFAQISERGYEAKASYYDPRLENPVLGDFSFLNELSYSQWDYDSYVEDLFVERVTFGKKLFDLEHFFGFQLEYSEVASGIPSFLSGNYLINSLFYRVLIDKRDSAMNAKNGYFVSLYLEKAMKELGSEIDYFKVLAEARYIKKFDAVVLAGKIKLGSISEETPPFKHFFLGGAMSNRGYEYRDLGAHSGDYPIGGLSVIDASFEARYHVTNDFSVVGFVDSSKMSQAVNDFSGEWYNSFGFGLRYLSVIGPLRLDVGYPTKGNTPALHLGIGQVF</sequence>
<protein>
    <recommendedName>
        <fullName evidence="6">Bacterial surface antigen (D15) domain-containing protein</fullName>
    </recommendedName>
</protein>
<evidence type="ECO:0000259" key="6">
    <source>
        <dbReference type="Pfam" id="PF01103"/>
    </source>
</evidence>
<evidence type="ECO:0000256" key="3">
    <source>
        <dbReference type="ARBA" id="ARBA00022729"/>
    </source>
</evidence>
<dbReference type="PANTHER" id="PTHR12815">
    <property type="entry name" value="SORTING AND ASSEMBLY MACHINERY SAMM50 PROTEIN FAMILY MEMBER"/>
    <property type="match status" value="1"/>
</dbReference>
<feature type="non-terminal residue" evidence="7">
    <location>
        <position position="1"/>
    </location>
</feature>
<dbReference type="PANTHER" id="PTHR12815:SF47">
    <property type="entry name" value="TRANSLOCATION AND ASSEMBLY MODULE SUBUNIT TAMA"/>
    <property type="match status" value="1"/>
</dbReference>
<dbReference type="Gene3D" id="2.40.160.50">
    <property type="entry name" value="membrane protein fhac: a member of the omp85/tpsb transporter family"/>
    <property type="match status" value="1"/>
</dbReference>
<dbReference type="EMBL" id="CACVAZ010000034">
    <property type="protein sequence ID" value="CAA6806939.1"/>
    <property type="molecule type" value="Genomic_DNA"/>
</dbReference>
<organism evidence="7">
    <name type="scientific">uncultured Sulfurovum sp</name>
    <dbReference type="NCBI Taxonomy" id="269237"/>
    <lineage>
        <taxon>Bacteria</taxon>
        <taxon>Pseudomonadati</taxon>
        <taxon>Campylobacterota</taxon>
        <taxon>Epsilonproteobacteria</taxon>
        <taxon>Campylobacterales</taxon>
        <taxon>Sulfurovaceae</taxon>
        <taxon>Sulfurovum</taxon>
        <taxon>environmental samples</taxon>
    </lineage>
</organism>
<gene>
    <name evidence="7" type="ORF">HELGO_WM33524</name>
</gene>
<keyword evidence="2" id="KW-0812">Transmembrane</keyword>
<evidence type="ECO:0000256" key="4">
    <source>
        <dbReference type="ARBA" id="ARBA00023136"/>
    </source>
</evidence>
<keyword evidence="5" id="KW-0998">Cell outer membrane</keyword>
<comment type="subcellular location">
    <subcellularLocation>
        <location evidence="1">Membrane</location>
    </subcellularLocation>
</comment>
<dbReference type="Gene3D" id="3.10.20.310">
    <property type="entry name" value="membrane protein fhac"/>
    <property type="match status" value="1"/>
</dbReference>
<name>A0A6S6SL62_9BACT</name>
<dbReference type="InterPro" id="IPR039910">
    <property type="entry name" value="D15-like"/>
</dbReference>
<keyword evidence="4" id="KW-0472">Membrane</keyword>
<evidence type="ECO:0000256" key="1">
    <source>
        <dbReference type="ARBA" id="ARBA00004370"/>
    </source>
</evidence>